<organism evidence="1 2">
    <name type="scientific">Blattamonas nauphoetae</name>
    <dbReference type="NCBI Taxonomy" id="2049346"/>
    <lineage>
        <taxon>Eukaryota</taxon>
        <taxon>Metamonada</taxon>
        <taxon>Preaxostyla</taxon>
        <taxon>Oxymonadida</taxon>
        <taxon>Blattamonas</taxon>
    </lineage>
</organism>
<evidence type="ECO:0000313" key="1">
    <source>
        <dbReference type="EMBL" id="KAK2956660.1"/>
    </source>
</evidence>
<dbReference type="Proteomes" id="UP001281761">
    <property type="component" value="Unassembled WGS sequence"/>
</dbReference>
<name>A0ABQ9XYU0_9EUKA</name>
<keyword evidence="2" id="KW-1185">Reference proteome</keyword>
<dbReference type="EMBL" id="JARBJD010000053">
    <property type="protein sequence ID" value="KAK2956660.1"/>
    <property type="molecule type" value="Genomic_DNA"/>
</dbReference>
<protein>
    <submittedName>
        <fullName evidence="1">Uncharacterized protein</fullName>
    </submittedName>
</protein>
<sequence length="340" mass="38938">MWIPSGSPCLDIMPRISLENIPSDCHPFLKWNETKLKSDIEKTVVFRSLVASVKLLPPFAYFLEERALILLEYVTPNNKKKAESLLNNLASFSDAPLTDLIQSIVELLHSANLFIPTAAMKMLKSQCQHCSEGTHLALVKADLIPQIISALNPQSRSFAKAEEIHSCLLSSLSLSFFLATPNGLRRLKHIDHDEQQAVYETIFQQVLVPSEKYICHLCASRYSIIDGELSTYFLPTMDLVLHMPVVLTIPSCLAFFQTERSYWIVLHKMNCFLSEWNEQLEEVPQMWKNVYRTLRMEGMDDVIEEKMRNDDYGSTGRWIIIDSINFGNRLGINLPKQEEK</sequence>
<comment type="caution">
    <text evidence="1">The sequence shown here is derived from an EMBL/GenBank/DDBJ whole genome shotgun (WGS) entry which is preliminary data.</text>
</comment>
<dbReference type="Gene3D" id="1.25.10.10">
    <property type="entry name" value="Leucine-rich Repeat Variant"/>
    <property type="match status" value="1"/>
</dbReference>
<dbReference type="InterPro" id="IPR011989">
    <property type="entry name" value="ARM-like"/>
</dbReference>
<accession>A0ABQ9XYU0</accession>
<evidence type="ECO:0000313" key="2">
    <source>
        <dbReference type="Proteomes" id="UP001281761"/>
    </source>
</evidence>
<gene>
    <name evidence="1" type="ORF">BLNAU_8294</name>
</gene>
<dbReference type="InterPro" id="IPR016024">
    <property type="entry name" value="ARM-type_fold"/>
</dbReference>
<proteinExistence type="predicted"/>
<reference evidence="1 2" key="1">
    <citation type="journal article" date="2022" name="bioRxiv">
        <title>Genomics of Preaxostyla Flagellates Illuminates Evolutionary Transitions and the Path Towards Mitochondrial Loss.</title>
        <authorList>
            <person name="Novak L.V.F."/>
            <person name="Treitli S.C."/>
            <person name="Pyrih J."/>
            <person name="Halakuc P."/>
            <person name="Pipaliya S.V."/>
            <person name="Vacek V."/>
            <person name="Brzon O."/>
            <person name="Soukal P."/>
            <person name="Eme L."/>
            <person name="Dacks J.B."/>
            <person name="Karnkowska A."/>
            <person name="Elias M."/>
            <person name="Hampl V."/>
        </authorList>
    </citation>
    <scope>NUCLEOTIDE SEQUENCE [LARGE SCALE GENOMIC DNA]</scope>
    <source>
        <strain evidence="1">NAU3</strain>
        <tissue evidence="1">Gut</tissue>
    </source>
</reference>
<dbReference type="SUPFAM" id="SSF48371">
    <property type="entry name" value="ARM repeat"/>
    <property type="match status" value="1"/>
</dbReference>